<evidence type="ECO:0000313" key="2">
    <source>
        <dbReference type="EMBL" id="ERE65191.1"/>
    </source>
</evidence>
<dbReference type="Proteomes" id="UP000030759">
    <property type="component" value="Unassembled WGS sequence"/>
</dbReference>
<feature type="region of interest" description="Disordered" evidence="1">
    <location>
        <begin position="215"/>
        <end position="270"/>
    </location>
</feature>
<dbReference type="EMBL" id="KE685675">
    <property type="protein sequence ID" value="ERE65191.1"/>
    <property type="molecule type" value="Genomic_DNA"/>
</dbReference>
<dbReference type="AlphaFoldDB" id="A0A061HXA9"/>
<feature type="compositionally biased region" description="Pro residues" evidence="1">
    <location>
        <begin position="253"/>
        <end position="264"/>
    </location>
</feature>
<name>A0A061HXA9_CRIGR</name>
<accession>A0A061HXA9</accession>
<protein>
    <submittedName>
        <fullName evidence="2">Undifferentiated embryonic cell transcription factor 1</fullName>
    </submittedName>
</protein>
<feature type="region of interest" description="Disordered" evidence="1">
    <location>
        <begin position="38"/>
        <end position="61"/>
    </location>
</feature>
<evidence type="ECO:0000313" key="3">
    <source>
        <dbReference type="Proteomes" id="UP000030759"/>
    </source>
</evidence>
<organism evidence="2 3">
    <name type="scientific">Cricetulus griseus</name>
    <name type="common">Chinese hamster</name>
    <name type="synonym">Cricetulus barabensis griseus</name>
    <dbReference type="NCBI Taxonomy" id="10029"/>
    <lineage>
        <taxon>Eukaryota</taxon>
        <taxon>Metazoa</taxon>
        <taxon>Chordata</taxon>
        <taxon>Craniata</taxon>
        <taxon>Vertebrata</taxon>
        <taxon>Euteleostomi</taxon>
        <taxon>Mammalia</taxon>
        <taxon>Eutheria</taxon>
        <taxon>Euarchontoglires</taxon>
        <taxon>Glires</taxon>
        <taxon>Rodentia</taxon>
        <taxon>Myomorpha</taxon>
        <taxon>Muroidea</taxon>
        <taxon>Cricetidae</taxon>
        <taxon>Cricetinae</taxon>
        <taxon>Cricetulus</taxon>
    </lineage>
</organism>
<sequence>MLLLSQRLPQFSPLSPASPDAQLRPSEDVQVTASDAFAPTPGAMAEPGLPKAPVSPGSAQGTPCSAREMELLLGTLLQAIMWCSLLLDHRQALPTYRHVSAALARQQVRRMPAQCRRHYKFFKDKLRDSHGQPSRPYDDQIRQLMGRRWAPASPQSLYGPWTSPAPRPHDPGGVKACTYISRARGYAATDCRGRRPRLRAQIQFLYFKSADAHRITSSSTPRALGTLAPESGRAALGSSPPPTLEYDTEDPNEPPNLPQDPAPPAGCGSR</sequence>
<proteinExistence type="predicted"/>
<reference evidence="3" key="1">
    <citation type="journal article" date="2013" name="Nat. Biotechnol.">
        <title>Chinese hamster genome sequenced from sorted chromosomes.</title>
        <authorList>
            <person name="Brinkrolf K."/>
            <person name="Rupp O."/>
            <person name="Laux H."/>
            <person name="Kollin F."/>
            <person name="Ernst W."/>
            <person name="Linke B."/>
            <person name="Kofler R."/>
            <person name="Romand S."/>
            <person name="Hesse F."/>
            <person name="Budach W.E."/>
            <person name="Galosy S."/>
            <person name="Muller D."/>
            <person name="Noll T."/>
            <person name="Wienberg J."/>
            <person name="Jostock T."/>
            <person name="Leonard M."/>
            <person name="Grillari J."/>
            <person name="Tauch A."/>
            <person name="Goesmann A."/>
            <person name="Helk B."/>
            <person name="Mott J.E."/>
            <person name="Puhler A."/>
            <person name="Borth N."/>
        </authorList>
    </citation>
    <scope>NUCLEOTIDE SEQUENCE [LARGE SCALE GENOMIC DNA]</scope>
    <source>
        <strain evidence="3">17A/GY</strain>
    </source>
</reference>
<evidence type="ECO:0000256" key="1">
    <source>
        <dbReference type="SAM" id="MobiDB-lite"/>
    </source>
</evidence>
<gene>
    <name evidence="2" type="ORF">H671_xg20450</name>
</gene>